<proteinExistence type="inferred from homology"/>
<comment type="function">
    <text evidence="6">One of the primary rRNA binding proteins, it binds specifically to the 5'-end of 16S ribosomal RNA.</text>
</comment>
<dbReference type="InterPro" id="IPR012340">
    <property type="entry name" value="NA-bd_OB-fold"/>
</dbReference>
<keyword evidence="2 6" id="KW-0699">rRNA-binding</keyword>
<sequence length="96" mass="11157">MEEIRKIKKTIGQVVSDKMDKTIVVAVETRRQHPIYKKSYKVVKNYKVHDEKGEAHYGDKVEIIPTRPLSKTKHWRLGQILTRGEVAESAELKEIT</sequence>
<comment type="similarity">
    <text evidence="1 6">Belongs to the universal ribosomal protein uS17 family.</text>
</comment>
<evidence type="ECO:0000256" key="4">
    <source>
        <dbReference type="ARBA" id="ARBA00022980"/>
    </source>
</evidence>
<dbReference type="Proteomes" id="UP001375370">
    <property type="component" value="Chromosome"/>
</dbReference>
<gene>
    <name evidence="6 7" type="primary">rpsQ</name>
    <name evidence="7" type="ORF">V8247_01580</name>
</gene>
<comment type="subunit">
    <text evidence="6">Part of the 30S ribosomal subunit.</text>
</comment>
<evidence type="ECO:0000256" key="1">
    <source>
        <dbReference type="ARBA" id="ARBA00010254"/>
    </source>
</evidence>
<accession>A0ABZ2J485</accession>
<dbReference type="InterPro" id="IPR019984">
    <property type="entry name" value="Ribosomal_uS17_bact/chlr"/>
</dbReference>
<evidence type="ECO:0000256" key="5">
    <source>
        <dbReference type="ARBA" id="ARBA00023274"/>
    </source>
</evidence>
<dbReference type="PRINTS" id="PR00973">
    <property type="entry name" value="RIBOSOMALS17"/>
</dbReference>
<dbReference type="NCBIfam" id="NF004123">
    <property type="entry name" value="PRK05610.1"/>
    <property type="match status" value="1"/>
</dbReference>
<evidence type="ECO:0000313" key="8">
    <source>
        <dbReference type="Proteomes" id="UP001375370"/>
    </source>
</evidence>
<name>A0ABZ2J485_9CHLR</name>
<dbReference type="Pfam" id="PF00366">
    <property type="entry name" value="Ribosomal_S17"/>
    <property type="match status" value="1"/>
</dbReference>
<protein>
    <recommendedName>
        <fullName evidence="6">Small ribosomal subunit protein uS17</fullName>
    </recommendedName>
</protein>
<keyword evidence="3 6" id="KW-0694">RNA-binding</keyword>
<dbReference type="GO" id="GO:0005840">
    <property type="term" value="C:ribosome"/>
    <property type="evidence" value="ECO:0007669"/>
    <property type="project" value="UniProtKB-KW"/>
</dbReference>
<evidence type="ECO:0000256" key="3">
    <source>
        <dbReference type="ARBA" id="ARBA00022884"/>
    </source>
</evidence>
<evidence type="ECO:0000256" key="2">
    <source>
        <dbReference type="ARBA" id="ARBA00022730"/>
    </source>
</evidence>
<keyword evidence="4 6" id="KW-0689">Ribosomal protein</keyword>
<dbReference type="PANTHER" id="PTHR10744:SF1">
    <property type="entry name" value="SMALL RIBOSOMAL SUBUNIT PROTEIN US17M"/>
    <property type="match status" value="1"/>
</dbReference>
<evidence type="ECO:0000256" key="6">
    <source>
        <dbReference type="HAMAP-Rule" id="MF_01345"/>
    </source>
</evidence>
<dbReference type="EMBL" id="CP146612">
    <property type="protein sequence ID" value="WWX25685.1"/>
    <property type="molecule type" value="Genomic_DNA"/>
</dbReference>
<dbReference type="RefSeq" id="WP_338738093.1">
    <property type="nucleotide sequence ID" value="NZ_CP146612.1"/>
</dbReference>
<dbReference type="CDD" id="cd00364">
    <property type="entry name" value="Ribosomal_uS17"/>
    <property type="match status" value="1"/>
</dbReference>
<dbReference type="Gene3D" id="2.40.50.140">
    <property type="entry name" value="Nucleic acid-binding proteins"/>
    <property type="match status" value="1"/>
</dbReference>
<evidence type="ECO:0000313" key="7">
    <source>
        <dbReference type="EMBL" id="WWX25685.1"/>
    </source>
</evidence>
<dbReference type="SUPFAM" id="SSF50249">
    <property type="entry name" value="Nucleic acid-binding proteins"/>
    <property type="match status" value="1"/>
</dbReference>
<organism evidence="7 8">
    <name type="scientific">Candidatus Dehalogenimonas loeffleri</name>
    <dbReference type="NCBI Taxonomy" id="3127115"/>
    <lineage>
        <taxon>Bacteria</taxon>
        <taxon>Bacillati</taxon>
        <taxon>Chloroflexota</taxon>
        <taxon>Dehalococcoidia</taxon>
        <taxon>Dehalococcoidales</taxon>
        <taxon>Dehalococcoidaceae</taxon>
        <taxon>Dehalogenimonas</taxon>
    </lineage>
</organism>
<reference evidence="7 8" key="1">
    <citation type="submission" date="2024-03" db="EMBL/GenBank/DDBJ databases">
        <title>A Dehalogenimonas Isolated from Estuarine Sediments Dihaloeliminates Chlorinated Alkanes.</title>
        <authorList>
            <person name="Yang Y."/>
            <person name="Wang H."/>
        </authorList>
    </citation>
    <scope>NUCLEOTIDE SEQUENCE [LARGE SCALE GENOMIC DNA]</scope>
    <source>
        <strain evidence="7 8">W</strain>
    </source>
</reference>
<dbReference type="PANTHER" id="PTHR10744">
    <property type="entry name" value="40S RIBOSOMAL PROTEIN S11 FAMILY MEMBER"/>
    <property type="match status" value="1"/>
</dbReference>
<dbReference type="HAMAP" id="MF_01345_B">
    <property type="entry name" value="Ribosomal_uS17_B"/>
    <property type="match status" value="1"/>
</dbReference>
<keyword evidence="8" id="KW-1185">Reference proteome</keyword>
<dbReference type="NCBIfam" id="TIGR03635">
    <property type="entry name" value="uS17_bact"/>
    <property type="match status" value="1"/>
</dbReference>
<keyword evidence="5 6" id="KW-0687">Ribonucleoprotein</keyword>
<dbReference type="InterPro" id="IPR000266">
    <property type="entry name" value="Ribosomal_uS17"/>
</dbReference>